<feature type="compositionally biased region" description="Basic and acidic residues" evidence="1">
    <location>
        <begin position="195"/>
        <end position="210"/>
    </location>
</feature>
<name>A0A1H8U913_9HYPH</name>
<protein>
    <submittedName>
        <fullName evidence="4">Short C-terminal domain-containing protein</fullName>
    </submittedName>
</protein>
<proteinExistence type="predicted"/>
<dbReference type="InterPro" id="IPR018649">
    <property type="entry name" value="SHOCT"/>
</dbReference>
<dbReference type="Pfam" id="PF09851">
    <property type="entry name" value="SHOCT"/>
    <property type="match status" value="1"/>
</dbReference>
<reference evidence="5" key="2">
    <citation type="submission" date="2016-10" db="EMBL/GenBank/DDBJ databases">
        <authorList>
            <person name="Wibberg D."/>
        </authorList>
    </citation>
    <scope>NUCLEOTIDE SEQUENCE [LARGE SCALE GENOMIC DNA]</scope>
</reference>
<keyword evidence="6" id="KW-1185">Reference proteome</keyword>
<dbReference type="EMBL" id="FNXB01000040">
    <property type="protein sequence ID" value="SEI16113.1"/>
    <property type="molecule type" value="Genomic_DNA"/>
</dbReference>
<evidence type="ECO:0000313" key="4">
    <source>
        <dbReference type="EMBL" id="SEO99576.1"/>
    </source>
</evidence>
<evidence type="ECO:0000313" key="3">
    <source>
        <dbReference type="EMBL" id="SEI16113.1"/>
    </source>
</evidence>
<feature type="domain" description="SHOCT" evidence="2">
    <location>
        <begin position="229"/>
        <end position="255"/>
    </location>
</feature>
<accession>A0A1H8U913</accession>
<evidence type="ECO:0000256" key="1">
    <source>
        <dbReference type="SAM" id="MobiDB-lite"/>
    </source>
</evidence>
<dbReference type="EMBL" id="FOCV01000032">
    <property type="protein sequence ID" value="SEO99576.1"/>
    <property type="molecule type" value="Genomic_DNA"/>
</dbReference>
<reference evidence="3" key="1">
    <citation type="submission" date="2016-10" db="EMBL/GenBank/DDBJ databases">
        <authorList>
            <person name="de Groot N.N."/>
        </authorList>
    </citation>
    <scope>NUCLEOTIDE SEQUENCE [LARGE SCALE GENOMIC DNA]</scope>
    <source>
        <strain evidence="3">CCBAU85039</strain>
    </source>
</reference>
<feature type="region of interest" description="Disordered" evidence="1">
    <location>
        <begin position="90"/>
        <end position="126"/>
    </location>
</feature>
<dbReference type="STRING" id="501024.RTCCBAU85039_5372"/>
<sequence>MSTAKHSGQEELISSLAQKHGVSVNTIRDLYAALIAGSGYQAQFNLPELGGMGQWSNGGMVMVGDMFNHGLKAKVADLCSELADVARQEAYDERGSRQSQQQGHGPKLSSGWYPRDLGMPASSGSQNSMRYAFFPSTRRLAISDGDHTTVYDTADHQISGFSQQQGGSHDVSFTSQHGRVALSTLRRVRQAPNADESHGDSDDKEPRRQPPEPPPAPMPGIAKDDVISKIERLGALHAKGILTDEEFQTKKAELLSRI</sequence>
<dbReference type="Proteomes" id="UP000198939">
    <property type="component" value="Unassembled WGS sequence"/>
</dbReference>
<evidence type="ECO:0000313" key="6">
    <source>
        <dbReference type="Proteomes" id="UP000198939"/>
    </source>
</evidence>
<organism evidence="3 5">
    <name type="scientific">Rhizobium tibeticum</name>
    <dbReference type="NCBI Taxonomy" id="501024"/>
    <lineage>
        <taxon>Bacteria</taxon>
        <taxon>Pseudomonadati</taxon>
        <taxon>Pseudomonadota</taxon>
        <taxon>Alphaproteobacteria</taxon>
        <taxon>Hyphomicrobiales</taxon>
        <taxon>Rhizobiaceae</taxon>
        <taxon>Rhizobium/Agrobacterium group</taxon>
        <taxon>Rhizobium</taxon>
    </lineage>
</organism>
<reference evidence="4 6" key="3">
    <citation type="submission" date="2016-10" db="EMBL/GenBank/DDBJ databases">
        <authorList>
            <person name="Varghese N."/>
            <person name="Submissions S."/>
        </authorList>
    </citation>
    <scope>NUCLEOTIDE SEQUENCE [LARGE SCALE GENOMIC DNA]</scope>
    <source>
        <strain evidence="4 6">CGMCC 1.7071</strain>
    </source>
</reference>
<evidence type="ECO:0000259" key="2">
    <source>
        <dbReference type="Pfam" id="PF09851"/>
    </source>
</evidence>
<feature type="region of interest" description="Disordered" evidence="1">
    <location>
        <begin position="188"/>
        <end position="223"/>
    </location>
</feature>
<gene>
    <name evidence="3" type="ORF">RTCCBAU85039_5372</name>
    <name evidence="4" type="ORF">SAMN05216228_103274</name>
</gene>
<dbReference type="Proteomes" id="UP000183063">
    <property type="component" value="Unassembled WGS sequence"/>
</dbReference>
<dbReference type="AlphaFoldDB" id="A0A1H8U913"/>
<evidence type="ECO:0000313" key="5">
    <source>
        <dbReference type="Proteomes" id="UP000183063"/>
    </source>
</evidence>